<feature type="region of interest" description="Disordered" evidence="1">
    <location>
        <begin position="21"/>
        <end position="52"/>
    </location>
</feature>
<accession>A0A0G2JFY2</accession>
<dbReference type="AGR" id="MGI:101760"/>
<reference evidence="3" key="4">
    <citation type="submission" date="2025-09" db="UniProtKB">
        <authorList>
            <consortium name="Ensembl"/>
        </authorList>
    </citation>
    <scope>IDENTIFICATION</scope>
    <source>
        <strain evidence="3">C57BL/6J</strain>
    </source>
</reference>
<dbReference type="VEuPathDB" id="HostDB:ENSMUSG00000029439"/>
<reference evidence="3 5" key="1">
    <citation type="journal article" date="2009" name="PLoS Biol.">
        <title>Lineage-specific biology revealed by a finished genome assembly of the mouse.</title>
        <authorList>
            <consortium name="Mouse Genome Sequencing Consortium"/>
            <person name="Church D.M."/>
            <person name="Goodstadt L."/>
            <person name="Hillier L.W."/>
            <person name="Zody M.C."/>
            <person name="Goldstein S."/>
            <person name="She X."/>
            <person name="Bult C.J."/>
            <person name="Agarwala R."/>
            <person name="Cherry J.L."/>
            <person name="DiCuccio M."/>
            <person name="Hlavina W."/>
            <person name="Kapustin Y."/>
            <person name="Meric P."/>
            <person name="Maglott D."/>
            <person name="Birtle Z."/>
            <person name="Marques A.C."/>
            <person name="Graves T."/>
            <person name="Zhou S."/>
            <person name="Teague B."/>
            <person name="Potamousis K."/>
            <person name="Churas C."/>
            <person name="Place M."/>
            <person name="Herschleb J."/>
            <person name="Runnheim R."/>
            <person name="Forrest D."/>
            <person name="Amos-Landgraf J."/>
            <person name="Schwartz D.C."/>
            <person name="Cheng Z."/>
            <person name="Lindblad-Toh K."/>
            <person name="Eichler E.E."/>
            <person name="Ponting C.P."/>
        </authorList>
    </citation>
    <scope>NUCLEOTIDE SEQUENCE [LARGE SCALE GENOMIC DNA]</scope>
    <source>
        <strain evidence="3 5">C57BL/6J</strain>
    </source>
</reference>
<dbReference type="GeneTree" id="ENSGT00940000153892"/>
<dbReference type="Proteomes" id="UP000000589">
    <property type="component" value="Chromosome 5"/>
</dbReference>
<dbReference type="Antibodypedia" id="19429">
    <property type="antibodies" value="182 antibodies from 27 providers"/>
</dbReference>
<dbReference type="MGI" id="MGI:101760">
    <property type="gene designation" value="Sfswap"/>
</dbReference>
<dbReference type="AlphaFoldDB" id="A0A0G2JFY2"/>
<protein>
    <submittedName>
        <fullName evidence="3">Splicing factor SWAP</fullName>
    </submittedName>
</protein>
<reference evidence="3" key="3">
    <citation type="submission" date="2025-08" db="UniProtKB">
        <authorList>
            <consortium name="Ensembl"/>
        </authorList>
    </citation>
    <scope>IDENTIFICATION</scope>
    <source>
        <strain evidence="3">C57BL/6J</strain>
    </source>
</reference>
<feature type="chain" id="PRO_5002546442" evidence="2">
    <location>
        <begin position="24"/>
        <end position="82"/>
    </location>
</feature>
<name>A0A0G2JFY2_MOUSE</name>
<keyword evidence="5" id="KW-1185">Reference proteome</keyword>
<keyword evidence="2" id="KW-0732">Signal</keyword>
<evidence type="ECO:0000313" key="5">
    <source>
        <dbReference type="Proteomes" id="UP000000589"/>
    </source>
</evidence>
<feature type="non-terminal residue" evidence="3">
    <location>
        <position position="1"/>
    </location>
</feature>
<evidence type="ECO:0000256" key="2">
    <source>
        <dbReference type="SAM" id="SignalP"/>
    </source>
</evidence>
<gene>
    <name evidence="3 4" type="primary">Sfswap</name>
</gene>
<proteinExistence type="predicted"/>
<dbReference type="Ensembl" id="ENSMUST00000200500.2">
    <property type="protein sequence ID" value="ENSMUSP00000143351.2"/>
    <property type="gene ID" value="ENSMUSG00000029439.15"/>
</dbReference>
<reference evidence="3 5" key="2">
    <citation type="journal article" date="2011" name="PLoS Biol.">
        <title>Modernizing reference genome assemblies.</title>
        <authorList>
            <person name="Church D.M."/>
            <person name="Schneider V.A."/>
            <person name="Graves T."/>
            <person name="Auger K."/>
            <person name="Cunningham F."/>
            <person name="Bouk N."/>
            <person name="Chen H.C."/>
            <person name="Agarwala R."/>
            <person name="McLaren W.M."/>
            <person name="Ritchie G.R."/>
            <person name="Albracht D."/>
            <person name="Kremitzki M."/>
            <person name="Rock S."/>
            <person name="Kotkiewicz H."/>
            <person name="Kremitzki C."/>
            <person name="Wollam A."/>
            <person name="Trani L."/>
            <person name="Fulton L."/>
            <person name="Fulton R."/>
            <person name="Matthews L."/>
            <person name="Whitehead S."/>
            <person name="Chow W."/>
            <person name="Torrance J."/>
            <person name="Dunn M."/>
            <person name="Harden G."/>
            <person name="Threadgold G."/>
            <person name="Wood J."/>
            <person name="Collins J."/>
            <person name="Heath P."/>
            <person name="Griffiths G."/>
            <person name="Pelan S."/>
            <person name="Grafham D."/>
            <person name="Eichler E.E."/>
            <person name="Weinstock G."/>
            <person name="Mardis E.R."/>
            <person name="Wilson R.K."/>
            <person name="Howe K."/>
            <person name="Flicek P."/>
            <person name="Hubbard T."/>
        </authorList>
    </citation>
    <scope>NUCLEOTIDE SEQUENCE [LARGE SCALE GENOMIC DNA]</scope>
    <source>
        <strain evidence="3 5">C57BL/6J</strain>
    </source>
</reference>
<sequence>AAPALGATGWSFWFSAMPASCSATTSGLWPRNRDSTSSPGWGTPRSSSTDTTGVVTCMTSLRTMLSTPRGTETTSCLKRRLG</sequence>
<evidence type="ECO:0000313" key="3">
    <source>
        <dbReference type="Ensembl" id="ENSMUSP00000143351.2"/>
    </source>
</evidence>
<evidence type="ECO:0000256" key="1">
    <source>
        <dbReference type="SAM" id="MobiDB-lite"/>
    </source>
</evidence>
<feature type="signal peptide" evidence="2">
    <location>
        <begin position="1"/>
        <end position="23"/>
    </location>
</feature>
<dbReference type="ExpressionAtlas" id="A0A0G2JFY2">
    <property type="expression patterns" value="baseline and differential"/>
</dbReference>
<evidence type="ECO:0000313" key="4">
    <source>
        <dbReference type="MGI" id="MGI:101760"/>
    </source>
</evidence>
<feature type="compositionally biased region" description="Polar residues" evidence="1">
    <location>
        <begin position="35"/>
        <end position="52"/>
    </location>
</feature>
<organism evidence="3 5">
    <name type="scientific">Mus musculus</name>
    <name type="common">Mouse</name>
    <dbReference type="NCBI Taxonomy" id="10090"/>
    <lineage>
        <taxon>Eukaryota</taxon>
        <taxon>Metazoa</taxon>
        <taxon>Chordata</taxon>
        <taxon>Craniata</taxon>
        <taxon>Vertebrata</taxon>
        <taxon>Euteleostomi</taxon>
        <taxon>Mammalia</taxon>
        <taxon>Eutheria</taxon>
        <taxon>Euarchontoglires</taxon>
        <taxon>Glires</taxon>
        <taxon>Rodentia</taxon>
        <taxon>Myomorpha</taxon>
        <taxon>Muroidea</taxon>
        <taxon>Muridae</taxon>
        <taxon>Murinae</taxon>
        <taxon>Mus</taxon>
        <taxon>Mus</taxon>
    </lineage>
</organism>
<dbReference type="Bgee" id="ENSMUSG00000029439">
    <property type="expression patterns" value="Expressed in embryonic post-anal tail and 249 other cell types or tissues"/>
</dbReference>